<feature type="region of interest" description="Disordered" evidence="1">
    <location>
        <begin position="300"/>
        <end position="732"/>
    </location>
</feature>
<dbReference type="AlphaFoldDB" id="A0AAJ0M354"/>
<feature type="compositionally biased region" description="Basic residues" evidence="1">
    <location>
        <begin position="129"/>
        <end position="140"/>
    </location>
</feature>
<feature type="compositionally biased region" description="Basic and acidic residues" evidence="1">
    <location>
        <begin position="304"/>
        <end position="335"/>
    </location>
</feature>
<protein>
    <submittedName>
        <fullName evidence="2">Uncharacterized protein</fullName>
    </submittedName>
</protein>
<feature type="compositionally biased region" description="Basic residues" evidence="1">
    <location>
        <begin position="521"/>
        <end position="531"/>
    </location>
</feature>
<sequence length="802" mass="88803">MPLWPFRRKSRRKRGRTSTIDEDYGGQLEGSILPPRSQTMPEVAMARDTPTPHRQPSKRQRTEPNKLHRRRRSYSFSPGRDDSERVSRKISTDHPRGVKLDSGAGAAEDGMLWRVPTLRNKRDGDHLPRKMSSKKRRKHDQQREAEIKAMSSFVPHRPATEDWMLGRPLKKETRKVKTGFGGGLRVADNDSFNRSSDVSLPLPESIDSALSSDSDYIAFKVSALEALAPRPTLRYIAQPRPGAGVLDSTGLTRRPSPRGKKLATPIPEATLKAHKRVDSIADELSASDLRELMERDQRRRARKRQLEQERLEQKLARRAEKQKAAEAEAQRHGRESPPNLERGVLGREDVGLGIDPSSAVVTSSRIRHSGETSKQPSGRPDNDDEVVREDTRRDPLAAFHRVDSIPMQIQDGPAESKEHGTLPAAGAMSKGSIGSIRRRLSRPKSHQPSEAKTEQSELPSKESDAGTPTKGTRSWASFFRWGNKNKRSSGGPSSFSNTSRDSMQTMQAPTPPPSLLLPRRVSSKVPKRTMSRFREDLPELPISPPASRIHSPEAEAVPSPIEPPPGLPSGTNRRPPSLSTFRARHDTPLSEQVSVEAMRQTPSTFSHPDEPGVSPEPQATSLASIDSEGSWFSGKLSKKRNLSGTLEQTPSPRQPRHTPESDMERHQEHDTNNDDMYITEDDYLARLAPPHGDRSAGNRKSTGEARPSSDWEEPQWGSVRGQQPTVVRPRTAARIKSREGLLKAFGEDDESILQPADAADSSDAGEEVGVQRATSVDYGKAARRVSAGSARLLSITPRSSIG</sequence>
<dbReference type="GeneID" id="87881032"/>
<gene>
    <name evidence="2" type="ORF">B0T15DRAFT_171859</name>
</gene>
<feature type="region of interest" description="Disordered" evidence="1">
    <location>
        <begin position="1"/>
        <end position="143"/>
    </location>
</feature>
<keyword evidence="3" id="KW-1185">Reference proteome</keyword>
<evidence type="ECO:0000256" key="1">
    <source>
        <dbReference type="SAM" id="MobiDB-lite"/>
    </source>
</evidence>
<dbReference type="Proteomes" id="UP001273166">
    <property type="component" value="Unassembled WGS sequence"/>
</dbReference>
<feature type="compositionally biased region" description="Basic and acidic residues" evidence="1">
    <location>
        <begin position="447"/>
        <end position="464"/>
    </location>
</feature>
<evidence type="ECO:0000313" key="2">
    <source>
        <dbReference type="EMBL" id="KAK3307277.1"/>
    </source>
</evidence>
<evidence type="ECO:0000313" key="3">
    <source>
        <dbReference type="Proteomes" id="UP001273166"/>
    </source>
</evidence>
<dbReference type="EMBL" id="JAUDZG010000003">
    <property type="protein sequence ID" value="KAK3307277.1"/>
    <property type="molecule type" value="Genomic_DNA"/>
</dbReference>
<feature type="compositionally biased region" description="Basic and acidic residues" evidence="1">
    <location>
        <begin position="79"/>
        <end position="99"/>
    </location>
</feature>
<feature type="compositionally biased region" description="Basic and acidic residues" evidence="1">
    <location>
        <begin position="691"/>
        <end position="709"/>
    </location>
</feature>
<feature type="compositionally biased region" description="Polar residues" evidence="1">
    <location>
        <begin position="642"/>
        <end position="651"/>
    </location>
</feature>
<feature type="compositionally biased region" description="Basic and acidic residues" evidence="1">
    <location>
        <begin position="657"/>
        <end position="672"/>
    </location>
</feature>
<feature type="compositionally biased region" description="Basic residues" evidence="1">
    <location>
        <begin position="1"/>
        <end position="16"/>
    </location>
</feature>
<proteinExistence type="predicted"/>
<feature type="region of interest" description="Disordered" evidence="1">
    <location>
        <begin position="746"/>
        <end position="767"/>
    </location>
</feature>
<feature type="compositionally biased region" description="Basic and acidic residues" evidence="1">
    <location>
        <begin position="388"/>
        <end position="403"/>
    </location>
</feature>
<feature type="compositionally biased region" description="Low complexity" evidence="1">
    <location>
        <begin position="488"/>
        <end position="499"/>
    </location>
</feature>
<organism evidence="2 3">
    <name type="scientific">Chaetomium strumarium</name>
    <dbReference type="NCBI Taxonomy" id="1170767"/>
    <lineage>
        <taxon>Eukaryota</taxon>
        <taxon>Fungi</taxon>
        <taxon>Dikarya</taxon>
        <taxon>Ascomycota</taxon>
        <taxon>Pezizomycotina</taxon>
        <taxon>Sordariomycetes</taxon>
        <taxon>Sordariomycetidae</taxon>
        <taxon>Sordariales</taxon>
        <taxon>Chaetomiaceae</taxon>
        <taxon>Chaetomium</taxon>
    </lineage>
</organism>
<reference evidence="2" key="2">
    <citation type="submission" date="2023-06" db="EMBL/GenBank/DDBJ databases">
        <authorList>
            <consortium name="Lawrence Berkeley National Laboratory"/>
            <person name="Mondo S.J."/>
            <person name="Hensen N."/>
            <person name="Bonometti L."/>
            <person name="Westerberg I."/>
            <person name="Brannstrom I.O."/>
            <person name="Guillou S."/>
            <person name="Cros-Aarteil S."/>
            <person name="Calhoun S."/>
            <person name="Haridas S."/>
            <person name="Kuo A."/>
            <person name="Pangilinan J."/>
            <person name="Riley R."/>
            <person name="Labutti K."/>
            <person name="Andreopoulos B."/>
            <person name="Lipzen A."/>
            <person name="Chen C."/>
            <person name="Yanf M."/>
            <person name="Daum C."/>
            <person name="Ng V."/>
            <person name="Clum A."/>
            <person name="Steindorff A."/>
            <person name="Ohm R."/>
            <person name="Martin F."/>
            <person name="Silar P."/>
            <person name="Natvig D."/>
            <person name="Lalanne C."/>
            <person name="Gautier V."/>
            <person name="Ament-Velasquez S.L."/>
            <person name="Kruys A."/>
            <person name="Hutchinson M.I."/>
            <person name="Powell A.J."/>
            <person name="Barry K."/>
            <person name="Miller A.N."/>
            <person name="Grigoriev I.V."/>
            <person name="Debuchy R."/>
            <person name="Gladieux P."/>
            <person name="Thoren M.H."/>
            <person name="Johannesson H."/>
        </authorList>
    </citation>
    <scope>NUCLEOTIDE SEQUENCE</scope>
    <source>
        <strain evidence="2">CBS 333.67</strain>
    </source>
</reference>
<reference evidence="2" key="1">
    <citation type="journal article" date="2023" name="Mol. Phylogenet. Evol.">
        <title>Genome-scale phylogeny and comparative genomics of the fungal order Sordariales.</title>
        <authorList>
            <person name="Hensen N."/>
            <person name="Bonometti L."/>
            <person name="Westerberg I."/>
            <person name="Brannstrom I.O."/>
            <person name="Guillou S."/>
            <person name="Cros-Aarteil S."/>
            <person name="Calhoun S."/>
            <person name="Haridas S."/>
            <person name="Kuo A."/>
            <person name="Mondo S."/>
            <person name="Pangilinan J."/>
            <person name="Riley R."/>
            <person name="LaButti K."/>
            <person name="Andreopoulos B."/>
            <person name="Lipzen A."/>
            <person name="Chen C."/>
            <person name="Yan M."/>
            <person name="Daum C."/>
            <person name="Ng V."/>
            <person name="Clum A."/>
            <person name="Steindorff A."/>
            <person name="Ohm R.A."/>
            <person name="Martin F."/>
            <person name="Silar P."/>
            <person name="Natvig D.O."/>
            <person name="Lalanne C."/>
            <person name="Gautier V."/>
            <person name="Ament-Velasquez S.L."/>
            <person name="Kruys A."/>
            <person name="Hutchinson M.I."/>
            <person name="Powell A.J."/>
            <person name="Barry K."/>
            <person name="Miller A.N."/>
            <person name="Grigoriev I.V."/>
            <person name="Debuchy R."/>
            <person name="Gladieux P."/>
            <person name="Hiltunen Thoren M."/>
            <person name="Johannesson H."/>
        </authorList>
    </citation>
    <scope>NUCLEOTIDE SEQUENCE</scope>
    <source>
        <strain evidence="2">CBS 333.67</strain>
    </source>
</reference>
<feature type="region of interest" description="Disordered" evidence="1">
    <location>
        <begin position="240"/>
        <end position="268"/>
    </location>
</feature>
<name>A0AAJ0M354_9PEZI</name>
<comment type="caution">
    <text evidence="2">The sequence shown here is derived from an EMBL/GenBank/DDBJ whole genome shotgun (WGS) entry which is preliminary data.</text>
</comment>
<feature type="compositionally biased region" description="Polar residues" evidence="1">
    <location>
        <begin position="571"/>
        <end position="580"/>
    </location>
</feature>
<feature type="compositionally biased region" description="Basic residues" evidence="1">
    <location>
        <begin position="436"/>
        <end position="445"/>
    </location>
</feature>
<accession>A0AAJ0M354</accession>
<dbReference type="RefSeq" id="XP_062723057.1">
    <property type="nucleotide sequence ID" value="XM_062862203.1"/>
</dbReference>